<feature type="transmembrane region" description="Helical" evidence="10">
    <location>
        <begin position="307"/>
        <end position="337"/>
    </location>
</feature>
<keyword evidence="9" id="KW-0046">Antibiotic resistance</keyword>
<evidence type="ECO:0000256" key="1">
    <source>
        <dbReference type="ARBA" id="ARBA00004651"/>
    </source>
</evidence>
<dbReference type="InterPro" id="IPR051327">
    <property type="entry name" value="MATE_MepA_subfamily"/>
</dbReference>
<evidence type="ECO:0000256" key="2">
    <source>
        <dbReference type="ARBA" id="ARBA00008417"/>
    </source>
</evidence>
<feature type="transmembrane region" description="Helical" evidence="10">
    <location>
        <begin position="184"/>
        <end position="208"/>
    </location>
</feature>
<keyword evidence="5" id="KW-1003">Cell membrane</keyword>
<evidence type="ECO:0000256" key="10">
    <source>
        <dbReference type="SAM" id="Phobius"/>
    </source>
</evidence>
<proteinExistence type="inferred from homology"/>
<evidence type="ECO:0000256" key="5">
    <source>
        <dbReference type="ARBA" id="ARBA00022475"/>
    </source>
</evidence>
<feature type="transmembrane region" description="Helical" evidence="10">
    <location>
        <begin position="9"/>
        <end position="30"/>
    </location>
</feature>
<dbReference type="GO" id="GO:0046677">
    <property type="term" value="P:response to antibiotic"/>
    <property type="evidence" value="ECO:0007669"/>
    <property type="project" value="UniProtKB-KW"/>
</dbReference>
<evidence type="ECO:0000256" key="4">
    <source>
        <dbReference type="ARBA" id="ARBA00022448"/>
    </source>
</evidence>
<dbReference type="PANTHER" id="PTHR43823:SF3">
    <property type="entry name" value="MULTIDRUG EXPORT PROTEIN MEPA"/>
    <property type="match status" value="1"/>
</dbReference>
<dbReference type="EMBL" id="BK015624">
    <property type="protein sequence ID" value="DAE16419.1"/>
    <property type="molecule type" value="Genomic_DNA"/>
</dbReference>
<dbReference type="CDD" id="cd13143">
    <property type="entry name" value="MATE_MepA_like"/>
    <property type="match status" value="1"/>
</dbReference>
<dbReference type="InterPro" id="IPR002528">
    <property type="entry name" value="MATE_fam"/>
</dbReference>
<sequence>MTETPVSRLILNLGIPTTISMLITSIYNMADTYFVGTLGESAQAATGILFTVQAIMQGLAFMLGHGAGTHVSRSLADRDADKATMYISTSFFTGIGLGLVIGVLGLAFLRPLVHFLGSTDTIAPYAMDYGLWVFLAAPTIICSLILNNGLRYEGKAFYAMIGLTAGGLLNILGDYILVMKLGMGVYGAGLATAASQLVSFVILLIMYLKMAQSTIRFRAVSRNFKIYLSICRVGLPSLIRQGLTSVTMGLLNNMTKPFGDAAIAAMSVVNRYSNFLICVGLGIGQGFQPVASFNYQARKYDRVKKGLVFTMCFGLVFIGSFSVISMICAEGIIGIFQKSEAVIAIGSTALRYTAIGMLFFPFSVPVNMLYQSIQQPTISSVLSLIRSGAVTIPMLLIGVPLLGLPGIQIAQPTADVIAGLLSIPFIIRFLKKTPAE</sequence>
<keyword evidence="8 10" id="KW-0472">Membrane</keyword>
<organism evidence="11">
    <name type="scientific">Myoviridae sp. ctVCj30</name>
    <dbReference type="NCBI Taxonomy" id="2825117"/>
    <lineage>
        <taxon>Viruses</taxon>
        <taxon>Duplodnaviria</taxon>
        <taxon>Heunggongvirae</taxon>
        <taxon>Uroviricota</taxon>
        <taxon>Caudoviricetes</taxon>
    </lineage>
</organism>
<feature type="transmembrane region" description="Helical" evidence="10">
    <location>
        <begin position="409"/>
        <end position="430"/>
    </location>
</feature>
<name>A0A8S5QC42_9CAUD</name>
<evidence type="ECO:0000256" key="7">
    <source>
        <dbReference type="ARBA" id="ARBA00022989"/>
    </source>
</evidence>
<feature type="transmembrane region" description="Helical" evidence="10">
    <location>
        <begin position="129"/>
        <end position="150"/>
    </location>
</feature>
<dbReference type="NCBIfam" id="TIGR00797">
    <property type="entry name" value="matE"/>
    <property type="match status" value="1"/>
</dbReference>
<feature type="transmembrane region" description="Helical" evidence="10">
    <location>
        <begin position="349"/>
        <end position="370"/>
    </location>
</feature>
<evidence type="ECO:0000256" key="9">
    <source>
        <dbReference type="ARBA" id="ARBA00023251"/>
    </source>
</evidence>
<accession>A0A8S5QC42</accession>
<feature type="transmembrane region" description="Helical" evidence="10">
    <location>
        <begin position="42"/>
        <end position="64"/>
    </location>
</feature>
<keyword evidence="4" id="KW-0813">Transport</keyword>
<dbReference type="Pfam" id="PF01554">
    <property type="entry name" value="MatE"/>
    <property type="match status" value="2"/>
</dbReference>
<feature type="transmembrane region" description="Helical" evidence="10">
    <location>
        <begin position="382"/>
        <end position="403"/>
    </location>
</feature>
<comment type="similarity">
    <text evidence="2">Belongs to the multi antimicrobial extrusion (MATE) (TC 2.A.66.1) family. MepA subfamily.</text>
</comment>
<evidence type="ECO:0000256" key="8">
    <source>
        <dbReference type="ARBA" id="ARBA00023136"/>
    </source>
</evidence>
<feature type="transmembrane region" description="Helical" evidence="10">
    <location>
        <begin position="85"/>
        <end position="109"/>
    </location>
</feature>
<feature type="transmembrane region" description="Helical" evidence="10">
    <location>
        <begin position="157"/>
        <end position="178"/>
    </location>
</feature>
<dbReference type="PIRSF" id="PIRSF006603">
    <property type="entry name" value="DinF"/>
    <property type="match status" value="1"/>
</dbReference>
<evidence type="ECO:0000256" key="6">
    <source>
        <dbReference type="ARBA" id="ARBA00022692"/>
    </source>
</evidence>
<reference evidence="11" key="1">
    <citation type="journal article" date="2021" name="Proc. Natl. Acad. Sci. U.S.A.">
        <title>A Catalog of Tens of Thousands of Viruses from Human Metagenomes Reveals Hidden Associations with Chronic Diseases.</title>
        <authorList>
            <person name="Tisza M.J."/>
            <person name="Buck C.B."/>
        </authorList>
    </citation>
    <scope>NUCLEOTIDE SEQUENCE</scope>
    <source>
        <strain evidence="11">CtVCj30</strain>
    </source>
</reference>
<evidence type="ECO:0000313" key="11">
    <source>
        <dbReference type="EMBL" id="DAE16419.1"/>
    </source>
</evidence>
<dbReference type="GO" id="GO:0005886">
    <property type="term" value="C:plasma membrane"/>
    <property type="evidence" value="ECO:0007669"/>
    <property type="project" value="UniProtKB-SubCell"/>
</dbReference>
<evidence type="ECO:0000256" key="3">
    <source>
        <dbReference type="ARBA" id="ARBA00022106"/>
    </source>
</evidence>
<dbReference type="InterPro" id="IPR048279">
    <property type="entry name" value="MdtK-like"/>
</dbReference>
<dbReference type="GO" id="GO:0042910">
    <property type="term" value="F:xenobiotic transmembrane transporter activity"/>
    <property type="evidence" value="ECO:0007669"/>
    <property type="project" value="InterPro"/>
</dbReference>
<dbReference type="InterPro" id="IPR045070">
    <property type="entry name" value="MATE_MepA-like"/>
</dbReference>
<comment type="subcellular location">
    <subcellularLocation>
        <location evidence="1">Cell membrane</location>
        <topology evidence="1">Multi-pass membrane protein</topology>
    </subcellularLocation>
</comment>
<dbReference type="PANTHER" id="PTHR43823">
    <property type="entry name" value="SPORULATION PROTEIN YKVU"/>
    <property type="match status" value="1"/>
</dbReference>
<keyword evidence="6 10" id="KW-0812">Transmembrane</keyword>
<protein>
    <recommendedName>
        <fullName evidence="3">Multidrug export protein MepA</fullName>
    </recommendedName>
</protein>
<dbReference type="GO" id="GO:0015297">
    <property type="term" value="F:antiporter activity"/>
    <property type="evidence" value="ECO:0007669"/>
    <property type="project" value="InterPro"/>
</dbReference>
<keyword evidence="7 10" id="KW-1133">Transmembrane helix</keyword>